<dbReference type="GO" id="GO:0004222">
    <property type="term" value="F:metalloendopeptidase activity"/>
    <property type="evidence" value="ECO:0007669"/>
    <property type="project" value="InterPro"/>
</dbReference>
<sequence>MGVSLYFVFQELTGGWTVSGDFNINDWNFQRTLEVQHNHYGACSFFSWTVQPDLKNSSRNTIALDEPHLTLHSRNYYLNDTKDDKILDAGLTHMTKVGVLLGGEEYATNLQMKDILDFETKLAE</sequence>
<name>A0A8X6PWV0_NEPPI</name>
<evidence type="ECO:0000259" key="2">
    <source>
        <dbReference type="Pfam" id="PF05649"/>
    </source>
</evidence>
<dbReference type="OrthoDB" id="7984245at2759"/>
<gene>
    <name evidence="3" type="ORF">NPIL_365291</name>
</gene>
<evidence type="ECO:0000313" key="4">
    <source>
        <dbReference type="Proteomes" id="UP000887013"/>
    </source>
</evidence>
<dbReference type="SUPFAM" id="SSF55486">
    <property type="entry name" value="Metalloproteases ('zincins'), catalytic domain"/>
    <property type="match status" value="1"/>
</dbReference>
<dbReference type="Proteomes" id="UP000887013">
    <property type="component" value="Unassembled WGS sequence"/>
</dbReference>
<evidence type="ECO:0000256" key="1">
    <source>
        <dbReference type="ARBA" id="ARBA00007357"/>
    </source>
</evidence>
<dbReference type="EMBL" id="BMAW01121262">
    <property type="protein sequence ID" value="GFT93290.1"/>
    <property type="molecule type" value="Genomic_DNA"/>
</dbReference>
<reference evidence="3" key="1">
    <citation type="submission" date="2020-08" db="EMBL/GenBank/DDBJ databases">
        <title>Multicomponent nature underlies the extraordinary mechanical properties of spider dragline silk.</title>
        <authorList>
            <person name="Kono N."/>
            <person name="Nakamura H."/>
            <person name="Mori M."/>
            <person name="Yoshida Y."/>
            <person name="Ohtoshi R."/>
            <person name="Malay A.D."/>
            <person name="Moran D.A.P."/>
            <person name="Tomita M."/>
            <person name="Numata K."/>
            <person name="Arakawa K."/>
        </authorList>
    </citation>
    <scope>NUCLEOTIDE SEQUENCE</scope>
</reference>
<dbReference type="GO" id="GO:0006508">
    <property type="term" value="P:proteolysis"/>
    <property type="evidence" value="ECO:0007669"/>
    <property type="project" value="InterPro"/>
</dbReference>
<feature type="domain" description="Peptidase M13 N-terminal" evidence="2">
    <location>
        <begin position="10"/>
        <end position="124"/>
    </location>
</feature>
<dbReference type="Gene3D" id="1.10.1380.10">
    <property type="entry name" value="Neutral endopeptidase , domain2"/>
    <property type="match status" value="1"/>
</dbReference>
<keyword evidence="4" id="KW-1185">Reference proteome</keyword>
<dbReference type="InterPro" id="IPR042089">
    <property type="entry name" value="Peptidase_M13_dom_2"/>
</dbReference>
<dbReference type="InterPro" id="IPR000718">
    <property type="entry name" value="Peptidase_M13"/>
</dbReference>
<proteinExistence type="inferred from homology"/>
<protein>
    <submittedName>
        <fullName evidence="3">Endothelin-converting enzyme homolog</fullName>
    </submittedName>
</protein>
<dbReference type="InterPro" id="IPR008753">
    <property type="entry name" value="Peptidase_M13_N"/>
</dbReference>
<organism evidence="3 4">
    <name type="scientific">Nephila pilipes</name>
    <name type="common">Giant wood spider</name>
    <name type="synonym">Nephila maculata</name>
    <dbReference type="NCBI Taxonomy" id="299642"/>
    <lineage>
        <taxon>Eukaryota</taxon>
        <taxon>Metazoa</taxon>
        <taxon>Ecdysozoa</taxon>
        <taxon>Arthropoda</taxon>
        <taxon>Chelicerata</taxon>
        <taxon>Arachnida</taxon>
        <taxon>Araneae</taxon>
        <taxon>Araneomorphae</taxon>
        <taxon>Entelegynae</taxon>
        <taxon>Araneoidea</taxon>
        <taxon>Nephilidae</taxon>
        <taxon>Nephila</taxon>
    </lineage>
</organism>
<dbReference type="AlphaFoldDB" id="A0A8X6PWV0"/>
<dbReference type="PROSITE" id="PS51885">
    <property type="entry name" value="NEPRILYSIN"/>
    <property type="match status" value="1"/>
</dbReference>
<evidence type="ECO:0000313" key="3">
    <source>
        <dbReference type="EMBL" id="GFT93290.1"/>
    </source>
</evidence>
<feature type="non-terminal residue" evidence="3">
    <location>
        <position position="1"/>
    </location>
</feature>
<comment type="similarity">
    <text evidence="1">Belongs to the peptidase M13 family.</text>
</comment>
<comment type="caution">
    <text evidence="3">The sequence shown here is derived from an EMBL/GenBank/DDBJ whole genome shotgun (WGS) entry which is preliminary data.</text>
</comment>
<accession>A0A8X6PWV0</accession>
<dbReference type="Pfam" id="PF05649">
    <property type="entry name" value="Peptidase_M13_N"/>
    <property type="match status" value="1"/>
</dbReference>